<dbReference type="PANTHER" id="PTHR30175:SF1">
    <property type="entry name" value="PTS SYSTEM ARBUTIN-, CELLOBIOSE-, AND SALICIN-SPECIFIC EIIBC COMPONENT-RELATED"/>
    <property type="match status" value="1"/>
</dbReference>
<dbReference type="Pfam" id="PF02378">
    <property type="entry name" value="PTS_EIIC"/>
    <property type="match status" value="1"/>
</dbReference>
<protein>
    <recommendedName>
        <fullName evidence="14">PTS system sucrose-specific EIIBCA component</fullName>
        <ecNumber evidence="11">2.7.1.211</ecNumber>
    </recommendedName>
    <alternativeName>
        <fullName evidence="15">EIIBCA-Scr</fullName>
    </alternativeName>
</protein>
<evidence type="ECO:0000256" key="3">
    <source>
        <dbReference type="ARBA" id="ARBA00022475"/>
    </source>
</evidence>
<dbReference type="EC" id="2.7.1.211" evidence="11"/>
<dbReference type="InterPro" id="IPR011297">
    <property type="entry name" value="PTS_IIABC_b_glu"/>
</dbReference>
<dbReference type="RefSeq" id="WP_111676516.1">
    <property type="nucleotide sequence ID" value="NZ_LS483364.1"/>
</dbReference>
<dbReference type="PROSITE" id="PS00371">
    <property type="entry name" value="PTS_EIIA_TYPE_1_HIS"/>
    <property type="match status" value="1"/>
</dbReference>
<sequence>MAKDYTELAQDIIAHVGGKDNITKLVHCVTRLRFSLKDESKADTDYLMKRDGVVTVVKAGGQYQVVIGNHVPDVYETVLKVAGIAGEGSVDADDDAVEGNLFDRFIALVSGLFQPMLGTLSAAGMIKGVVAIMAALGVAKTDGAYVVLNAAGDGLFQFLPLILAITAAKRFKMNQFTALAIGFALVYPNIAASFTAEKPLYTLFAGTPIESPIFSTFFGLPIIFPASSYLSTVLPVITAVWVGAKIEKGFKKIIPDVVKVFIVPFFTLLITVPLAFLVIGPVMSWASDLVGALFTGIYDFSPVLYGIVLGAAWQVLVMFGLHWGLVPLAILELQKGPGVILVATIAICFAQAGALINIMMRTKEDKVRQLSIPAFISALFGVTEPAIYGITLPMRSPFIITCISGALTGAYLAFFDVKMQVMGGLGLFAIPSFIEAGNSMTLIHFLIAIVANFVLGFGLTQLVKIPNLFGGPSEKDAAESLDSEKEKVSAGITEQVVTSPLAGEIIALEDTPDAVFASGAMGKGVAIEPSVGEVVAPADGVIRLLFPTNHAIGLATDDGAELLIHVGMDTVALDGKGFTAHVVQGSKVKKGQLLLSFDIDTIKEAGYPVTTPIIVTNTANYKQIEVLAKGEIQLGDRLLDLKK</sequence>
<reference evidence="21 22" key="1">
    <citation type="submission" date="2018-06" db="EMBL/GenBank/DDBJ databases">
        <authorList>
            <consortium name="Pathogen Informatics"/>
            <person name="Doyle S."/>
        </authorList>
    </citation>
    <scope>NUCLEOTIDE SEQUENCE [LARGE SCALE GENOMIC DNA]</scope>
    <source>
        <strain evidence="21 22">NCTC11086</strain>
    </source>
</reference>
<dbReference type="GO" id="GO:0022878">
    <property type="term" value="F:protein-N(PI)-phosphohistidine-sucrose phosphotransferase system transporter activity"/>
    <property type="evidence" value="ECO:0007669"/>
    <property type="project" value="RHEA"/>
</dbReference>
<keyword evidence="10 17" id="KW-0472">Membrane</keyword>
<gene>
    <name evidence="21" type="primary">bglF</name>
    <name evidence="21" type="ORF">NCTC11086_01991</name>
</gene>
<keyword evidence="9 17" id="KW-1133">Transmembrane helix</keyword>
<dbReference type="Gene3D" id="3.30.1360.60">
    <property type="entry name" value="Glucose permease domain IIB"/>
    <property type="match status" value="1"/>
</dbReference>
<evidence type="ECO:0000256" key="11">
    <source>
        <dbReference type="ARBA" id="ARBA00044053"/>
    </source>
</evidence>
<dbReference type="InterPro" id="IPR001996">
    <property type="entry name" value="PTS_IIB_1"/>
</dbReference>
<keyword evidence="5 21" id="KW-0808">Transferase</keyword>
<evidence type="ECO:0000256" key="12">
    <source>
        <dbReference type="ARBA" id="ARBA00045139"/>
    </source>
</evidence>
<dbReference type="CDD" id="cd00210">
    <property type="entry name" value="PTS_IIA_glc"/>
    <property type="match status" value="1"/>
</dbReference>
<evidence type="ECO:0000256" key="15">
    <source>
        <dbReference type="ARBA" id="ARBA00081008"/>
    </source>
</evidence>
<evidence type="ECO:0000256" key="9">
    <source>
        <dbReference type="ARBA" id="ARBA00022989"/>
    </source>
</evidence>
<dbReference type="GO" id="GO:0016301">
    <property type="term" value="F:kinase activity"/>
    <property type="evidence" value="ECO:0007669"/>
    <property type="project" value="UniProtKB-KW"/>
</dbReference>
<comment type="function">
    <text evidence="12">The phosphoenolpyruvate-dependent sugar phosphotransferase system (sugar PTS), a major carbohydrate active transport system, catalyzes the phosphorylation of incoming sugar substrates concomitantly with their translocation across the cell membrane. This system is involved in sucrose transport.</text>
</comment>
<feature type="transmembrane region" description="Helical" evidence="17">
    <location>
        <begin position="256"/>
        <end position="283"/>
    </location>
</feature>
<dbReference type="EMBL" id="LS483364">
    <property type="protein sequence ID" value="SQF72038.1"/>
    <property type="molecule type" value="Genomic_DNA"/>
</dbReference>
<feature type="domain" description="PTS EIIB type-1" evidence="19">
    <location>
        <begin position="6"/>
        <end position="88"/>
    </location>
</feature>
<dbReference type="AlphaFoldDB" id="A0A2X3Y9U8"/>
<feature type="transmembrane region" description="Helical" evidence="17">
    <location>
        <begin position="338"/>
        <end position="360"/>
    </location>
</feature>
<dbReference type="InterPro" id="IPR018113">
    <property type="entry name" value="PTrfase_EIIB_Cys"/>
</dbReference>
<evidence type="ECO:0000256" key="14">
    <source>
        <dbReference type="ARBA" id="ARBA00074554"/>
    </source>
</evidence>
<evidence type="ECO:0000256" key="5">
    <source>
        <dbReference type="ARBA" id="ARBA00022679"/>
    </source>
</evidence>
<evidence type="ECO:0000259" key="20">
    <source>
        <dbReference type="PROSITE" id="PS51103"/>
    </source>
</evidence>
<dbReference type="InterPro" id="IPR011055">
    <property type="entry name" value="Dup_hybrid_motif"/>
</dbReference>
<feature type="transmembrane region" description="Helical" evidence="17">
    <location>
        <begin position="144"/>
        <end position="164"/>
    </location>
</feature>
<evidence type="ECO:0000313" key="22">
    <source>
        <dbReference type="Proteomes" id="UP000248534"/>
    </source>
</evidence>
<keyword evidence="8" id="KW-0418">Kinase</keyword>
<dbReference type="SUPFAM" id="SSF55604">
    <property type="entry name" value="Glucose permease domain IIB"/>
    <property type="match status" value="1"/>
</dbReference>
<dbReference type="InterPro" id="IPR003352">
    <property type="entry name" value="PTS_EIIC"/>
</dbReference>
<evidence type="ECO:0000256" key="6">
    <source>
        <dbReference type="ARBA" id="ARBA00022683"/>
    </source>
</evidence>
<evidence type="ECO:0000256" key="2">
    <source>
        <dbReference type="ARBA" id="ARBA00022448"/>
    </source>
</evidence>
<organism evidence="21 22">
    <name type="scientific">Streptococcus sanguinis</name>
    <dbReference type="NCBI Taxonomy" id="1305"/>
    <lineage>
        <taxon>Bacteria</taxon>
        <taxon>Bacillati</taxon>
        <taxon>Bacillota</taxon>
        <taxon>Bacilli</taxon>
        <taxon>Lactobacillales</taxon>
        <taxon>Streptococcaceae</taxon>
        <taxon>Streptococcus</taxon>
    </lineage>
</organism>
<feature type="domain" description="PTS EIIA type-1" evidence="18">
    <location>
        <begin position="513"/>
        <end position="617"/>
    </location>
</feature>
<dbReference type="InterPro" id="IPR050558">
    <property type="entry name" value="PTS_Sugar-Specific_Components"/>
</dbReference>
<evidence type="ECO:0000259" key="19">
    <source>
        <dbReference type="PROSITE" id="PS51098"/>
    </source>
</evidence>
<evidence type="ECO:0000256" key="8">
    <source>
        <dbReference type="ARBA" id="ARBA00022777"/>
    </source>
</evidence>
<dbReference type="GO" id="GO:0009401">
    <property type="term" value="P:phosphoenolpyruvate-dependent sugar phosphotransferase system"/>
    <property type="evidence" value="ECO:0007669"/>
    <property type="project" value="UniProtKB-KW"/>
</dbReference>
<dbReference type="PROSITE" id="PS51093">
    <property type="entry name" value="PTS_EIIA_TYPE_1"/>
    <property type="match status" value="1"/>
</dbReference>
<comment type="subcellular location">
    <subcellularLocation>
        <location evidence="1">Cell membrane</location>
        <topology evidence="1">Multi-pass membrane protein</topology>
    </subcellularLocation>
</comment>
<feature type="active site" description="Phosphocysteine intermediate; for EIIB activity" evidence="16">
    <location>
        <position position="28"/>
    </location>
</feature>
<keyword evidence="3" id="KW-1003">Cell membrane</keyword>
<dbReference type="InterPro" id="IPR001127">
    <property type="entry name" value="PTS_EIIA_1_perm"/>
</dbReference>
<feature type="transmembrane region" description="Helical" evidence="17">
    <location>
        <begin position="176"/>
        <end position="196"/>
    </location>
</feature>
<name>A0A2X3Y9U8_STRSA</name>
<dbReference type="PROSITE" id="PS51098">
    <property type="entry name" value="PTS_EIIB_TYPE_1"/>
    <property type="match status" value="1"/>
</dbReference>
<dbReference type="Pfam" id="PF00358">
    <property type="entry name" value="PTS_EIIA_1"/>
    <property type="match status" value="1"/>
</dbReference>
<dbReference type="GO" id="GO:0090589">
    <property type="term" value="F:protein-phosphocysteine-trehalose phosphotransferase system transporter activity"/>
    <property type="evidence" value="ECO:0007669"/>
    <property type="project" value="TreeGrafter"/>
</dbReference>
<dbReference type="NCBIfam" id="TIGR00830">
    <property type="entry name" value="PTBA"/>
    <property type="match status" value="1"/>
</dbReference>
<dbReference type="PROSITE" id="PS51103">
    <property type="entry name" value="PTS_EIIC_TYPE_1"/>
    <property type="match status" value="1"/>
</dbReference>
<dbReference type="PROSITE" id="PS01035">
    <property type="entry name" value="PTS_EIIB_TYPE_1_CYS"/>
    <property type="match status" value="1"/>
</dbReference>
<dbReference type="InterPro" id="IPR013013">
    <property type="entry name" value="PTS_EIIC_1"/>
</dbReference>
<feature type="transmembrane region" description="Helical" evidence="17">
    <location>
        <begin position="398"/>
        <end position="415"/>
    </location>
</feature>
<dbReference type="Proteomes" id="UP000248534">
    <property type="component" value="Chromosome 1"/>
</dbReference>
<feature type="transmembrane region" description="Helical" evidence="17">
    <location>
        <begin position="216"/>
        <end position="244"/>
    </location>
</feature>
<keyword evidence="4" id="KW-0762">Sugar transport</keyword>
<feature type="transmembrane region" description="Helical" evidence="17">
    <location>
        <begin position="372"/>
        <end position="391"/>
    </location>
</feature>
<feature type="transmembrane region" description="Helical" evidence="17">
    <location>
        <begin position="303"/>
        <end position="326"/>
    </location>
</feature>
<dbReference type="FunFam" id="3.30.1360.60:FF:000001">
    <property type="entry name" value="PTS system glucose-specific IIBC component PtsG"/>
    <property type="match status" value="1"/>
</dbReference>
<comment type="catalytic activity">
    <reaction evidence="13">
        <text>N(pros)-phospho-L-histidyl-[protein](out) + sucrose = sucrose 6(G)-phosphate(in) + L-histidyl-[protein]</text>
        <dbReference type="Rhea" id="RHEA:49236"/>
        <dbReference type="Rhea" id="RHEA-COMP:9745"/>
        <dbReference type="Rhea" id="RHEA-COMP:9746"/>
        <dbReference type="ChEBI" id="CHEBI:17992"/>
        <dbReference type="ChEBI" id="CHEBI:29979"/>
        <dbReference type="ChEBI" id="CHEBI:64837"/>
        <dbReference type="ChEBI" id="CHEBI:91002"/>
        <dbReference type="EC" id="2.7.1.211"/>
    </reaction>
</comment>
<proteinExistence type="predicted"/>
<dbReference type="InterPro" id="IPR036878">
    <property type="entry name" value="Glu_permease_IIB"/>
</dbReference>
<dbReference type="Gene3D" id="2.70.70.10">
    <property type="entry name" value="Glucose Permease (Domain IIA)"/>
    <property type="match status" value="1"/>
</dbReference>
<dbReference type="PANTHER" id="PTHR30175">
    <property type="entry name" value="PHOSPHOTRANSFERASE SYSTEM TRANSPORT PROTEIN"/>
    <property type="match status" value="1"/>
</dbReference>
<dbReference type="CDD" id="cd00212">
    <property type="entry name" value="PTS_IIB_glc"/>
    <property type="match status" value="1"/>
</dbReference>
<dbReference type="NCBIfam" id="TIGR01995">
    <property type="entry name" value="PTS-II-ABC-beta"/>
    <property type="match status" value="1"/>
</dbReference>
<dbReference type="FunFam" id="2.70.70.10:FF:000001">
    <property type="entry name" value="PTS system glucose-specific IIA component"/>
    <property type="match status" value="1"/>
</dbReference>
<evidence type="ECO:0000256" key="16">
    <source>
        <dbReference type="PROSITE-ProRule" id="PRU00421"/>
    </source>
</evidence>
<keyword evidence="6" id="KW-0598">Phosphotransferase system</keyword>
<feature type="domain" description="PTS EIIC type-1" evidence="20">
    <location>
        <begin position="107"/>
        <end position="475"/>
    </location>
</feature>
<evidence type="ECO:0000256" key="1">
    <source>
        <dbReference type="ARBA" id="ARBA00004651"/>
    </source>
</evidence>
<dbReference type="Pfam" id="PF00367">
    <property type="entry name" value="PTS_EIIB"/>
    <property type="match status" value="1"/>
</dbReference>
<evidence type="ECO:0000256" key="17">
    <source>
        <dbReference type="SAM" id="Phobius"/>
    </source>
</evidence>
<evidence type="ECO:0000256" key="10">
    <source>
        <dbReference type="ARBA" id="ARBA00023136"/>
    </source>
</evidence>
<keyword evidence="2" id="KW-0813">Transport</keyword>
<evidence type="ECO:0000256" key="13">
    <source>
        <dbReference type="ARBA" id="ARBA00048931"/>
    </source>
</evidence>
<evidence type="ECO:0000259" key="18">
    <source>
        <dbReference type="PROSITE" id="PS51093"/>
    </source>
</evidence>
<dbReference type="GO" id="GO:0005886">
    <property type="term" value="C:plasma membrane"/>
    <property type="evidence" value="ECO:0007669"/>
    <property type="project" value="UniProtKB-SubCell"/>
</dbReference>
<evidence type="ECO:0000256" key="4">
    <source>
        <dbReference type="ARBA" id="ARBA00022597"/>
    </source>
</evidence>
<dbReference type="GO" id="GO:0015771">
    <property type="term" value="P:trehalose transport"/>
    <property type="evidence" value="ECO:0007669"/>
    <property type="project" value="TreeGrafter"/>
</dbReference>
<accession>A0A2X3Y9U8</accession>
<evidence type="ECO:0000313" key="21">
    <source>
        <dbReference type="EMBL" id="SQF72038.1"/>
    </source>
</evidence>
<feature type="transmembrane region" description="Helical" evidence="17">
    <location>
        <begin position="442"/>
        <end position="463"/>
    </location>
</feature>
<evidence type="ECO:0000256" key="7">
    <source>
        <dbReference type="ARBA" id="ARBA00022692"/>
    </source>
</evidence>
<keyword evidence="7 17" id="KW-0812">Transmembrane</keyword>
<dbReference type="SUPFAM" id="SSF51261">
    <property type="entry name" value="Duplicated hybrid motif"/>
    <property type="match status" value="1"/>
</dbReference>
<feature type="transmembrane region" description="Helical" evidence="17">
    <location>
        <begin position="117"/>
        <end position="138"/>
    </location>
</feature>